<reference evidence="2" key="1">
    <citation type="submission" date="2020-05" db="EMBL/GenBank/DDBJ databases">
        <authorList>
            <person name="Chiriac C."/>
            <person name="Salcher M."/>
            <person name="Ghai R."/>
            <person name="Kavagutti S V."/>
        </authorList>
    </citation>
    <scope>NUCLEOTIDE SEQUENCE</scope>
</reference>
<feature type="transmembrane region" description="Helical" evidence="1">
    <location>
        <begin position="75"/>
        <end position="95"/>
    </location>
</feature>
<keyword evidence="1" id="KW-1133">Transmembrane helix</keyword>
<evidence type="ECO:0000256" key="1">
    <source>
        <dbReference type="SAM" id="Phobius"/>
    </source>
</evidence>
<evidence type="ECO:0000313" key="2">
    <source>
        <dbReference type="EMBL" id="CAB4197122.1"/>
    </source>
</evidence>
<sequence length="97" mass="11160">MGDITNINDHIHKKDIEVILEVNKKAVTIQTAVAEQQEEIISILETSKEKEKNIEDKLDKLIDKTDDISKDLFKIQVLFITGLLSLIMQIIQIFLKK</sequence>
<accession>A0A6J5RM50</accession>
<proteinExistence type="predicted"/>
<protein>
    <submittedName>
        <fullName evidence="2">Uncharacterized protein</fullName>
    </submittedName>
</protein>
<name>A0A6J5RM50_9CAUD</name>
<keyword evidence="1" id="KW-0472">Membrane</keyword>
<organism evidence="2">
    <name type="scientific">uncultured Caudovirales phage</name>
    <dbReference type="NCBI Taxonomy" id="2100421"/>
    <lineage>
        <taxon>Viruses</taxon>
        <taxon>Duplodnaviria</taxon>
        <taxon>Heunggongvirae</taxon>
        <taxon>Uroviricota</taxon>
        <taxon>Caudoviricetes</taxon>
        <taxon>Peduoviridae</taxon>
        <taxon>Maltschvirus</taxon>
        <taxon>Maltschvirus maltsch</taxon>
    </lineage>
</organism>
<dbReference type="EMBL" id="LR797252">
    <property type="protein sequence ID" value="CAB4197122.1"/>
    <property type="molecule type" value="Genomic_DNA"/>
</dbReference>
<gene>
    <name evidence="2" type="ORF">UFOVP1290_642</name>
</gene>
<keyword evidence="1" id="KW-0812">Transmembrane</keyword>